<dbReference type="EC" id="3.2.1.51" evidence="3"/>
<dbReference type="EMBL" id="NAJQ01000932">
    <property type="protein sequence ID" value="TKA63542.1"/>
    <property type="molecule type" value="Genomic_DNA"/>
</dbReference>
<comment type="similarity">
    <text evidence="2">Belongs to the glycosyl hydrolase 29 family.</text>
</comment>
<dbReference type="GO" id="GO:0004560">
    <property type="term" value="F:alpha-L-fucosidase activity"/>
    <property type="evidence" value="ECO:0007669"/>
    <property type="project" value="UniProtKB-EC"/>
</dbReference>
<proteinExistence type="inferred from homology"/>
<organism evidence="9 10">
    <name type="scientific">Friedmanniomyces simplex</name>
    <dbReference type="NCBI Taxonomy" id="329884"/>
    <lineage>
        <taxon>Eukaryota</taxon>
        <taxon>Fungi</taxon>
        <taxon>Dikarya</taxon>
        <taxon>Ascomycota</taxon>
        <taxon>Pezizomycotina</taxon>
        <taxon>Dothideomycetes</taxon>
        <taxon>Dothideomycetidae</taxon>
        <taxon>Mycosphaerellales</taxon>
        <taxon>Teratosphaeriaceae</taxon>
        <taxon>Friedmanniomyces</taxon>
    </lineage>
</organism>
<comment type="caution">
    <text evidence="9">The sequence shown here is derived from an EMBL/GenBank/DDBJ whole genome shotgun (WGS) entry which is preliminary data.</text>
</comment>
<evidence type="ECO:0000256" key="5">
    <source>
        <dbReference type="ARBA" id="ARBA00022801"/>
    </source>
</evidence>
<evidence type="ECO:0000256" key="1">
    <source>
        <dbReference type="ARBA" id="ARBA00004071"/>
    </source>
</evidence>
<dbReference type="GO" id="GO:0006004">
    <property type="term" value="P:fucose metabolic process"/>
    <property type="evidence" value="ECO:0007669"/>
    <property type="project" value="InterPro"/>
</dbReference>
<dbReference type="SMART" id="SM00812">
    <property type="entry name" value="Alpha_L_fucos"/>
    <property type="match status" value="1"/>
</dbReference>
<feature type="domain" description="Glycoside hydrolase family 29 N-terminal" evidence="8">
    <location>
        <begin position="337"/>
        <end position="691"/>
    </location>
</feature>
<evidence type="ECO:0000256" key="4">
    <source>
        <dbReference type="ARBA" id="ARBA00022729"/>
    </source>
</evidence>
<dbReference type="InterPro" id="IPR017853">
    <property type="entry name" value="GH"/>
</dbReference>
<evidence type="ECO:0000256" key="7">
    <source>
        <dbReference type="SAM" id="SignalP"/>
    </source>
</evidence>
<dbReference type="Proteomes" id="UP000309340">
    <property type="component" value="Unassembled WGS sequence"/>
</dbReference>
<dbReference type="PANTHER" id="PTHR10030:SF37">
    <property type="entry name" value="ALPHA-L-FUCOSIDASE-RELATED"/>
    <property type="match status" value="1"/>
</dbReference>
<keyword evidence="6" id="KW-0326">Glycosidase</keyword>
<dbReference type="AlphaFoldDB" id="A0A4U0WKC3"/>
<gene>
    <name evidence="9" type="ORF">B0A55_11354</name>
</gene>
<evidence type="ECO:0000256" key="2">
    <source>
        <dbReference type="ARBA" id="ARBA00007951"/>
    </source>
</evidence>
<keyword evidence="10" id="KW-1185">Reference proteome</keyword>
<keyword evidence="5" id="KW-0378">Hydrolase</keyword>
<evidence type="ECO:0000256" key="6">
    <source>
        <dbReference type="ARBA" id="ARBA00023295"/>
    </source>
</evidence>
<dbReference type="Pfam" id="PF01120">
    <property type="entry name" value="Alpha_L_fucos"/>
    <property type="match status" value="1"/>
</dbReference>
<evidence type="ECO:0000256" key="3">
    <source>
        <dbReference type="ARBA" id="ARBA00012662"/>
    </source>
</evidence>
<sequence length="848" mass="91816">MLGFSLLLAFVPFALGQGGLVINPKNADDGVTGASVPMDLSRLVNNRAFAMTPGDANFDGLHSGYPAKYLPDANLTYSGVNYIFPQYKTSGDDNVLAQGQVLTPPRGRYFSVHMLAAAETAIATGFVNATYADNSTTSGPVLVDPFWDWPYPYGGDLAFPYYLSNSSIDYNRSMIFQTINWLDSSKELVSLQLPNVSLGAANGPGGAAQDARLHIFSVSMVPATGSGISLEVQYARSTQMWIEGTNKTQIIEITVNNVGDEWVLANNSVKLTVSAPGLTTLVPGIINRLRPGDQAIVQIGVVNVNGTAPGTTGPATVSIAGNGVQASYTFNATYGIADYEATFESIYSHESPMWYNDGKFGIFIHWGVYSVPGWGNVGKNESYAEWYWWDMSEGPDFSGEMYQYNLATYGPDHVYDDFIQNFTTEVFDPKEWVDLFADAGAQYFVQVSKHHDGYAIFDLPENVTKRTSVQQFPHRNLLQELFDAADMYQPSLHKATYYSLPEWFSPAYAEYGFGQWPGGNATNPYTNATLPYTGFVPVADYVPDVILPEMLTLAAMGTEIMWCDIGGPNLTADFAASYFNTAAQQGRQVLMDNRCGLPGDFDTPEYARYGAVQVRKWESNLGMDPFSYGYNRATPDSAYLTPQGIVTSLMDIISKNGNFLLDVGPTANGTIIAIEQNNLRAAGVWIKSHAEAIFGTRYWFVTPQEGEAVRFTQTSEAFYITTLYPPNATLVLNSPVPYVAGDEVTVVGGNASGTVVPSRLLGNGSLELTVSEAVRRADMYSWVFKISYGGVVVPGASGNATGTGGNATATYGAPAGPATQTVNAGVRAEAPLLWLAAALMLAWFSLSL</sequence>
<dbReference type="InterPro" id="IPR057739">
    <property type="entry name" value="Glyco_hydro_29_N"/>
</dbReference>
<dbReference type="InterPro" id="IPR000933">
    <property type="entry name" value="Glyco_hydro_29"/>
</dbReference>
<protein>
    <recommendedName>
        <fullName evidence="3">alpha-L-fucosidase</fullName>
        <ecNumber evidence="3">3.2.1.51</ecNumber>
    </recommendedName>
</protein>
<dbReference type="InterPro" id="IPR016286">
    <property type="entry name" value="FUC_metazoa-typ"/>
</dbReference>
<evidence type="ECO:0000259" key="8">
    <source>
        <dbReference type="Pfam" id="PF01120"/>
    </source>
</evidence>
<dbReference type="Gene3D" id="3.20.20.80">
    <property type="entry name" value="Glycosidases"/>
    <property type="match status" value="1"/>
</dbReference>
<evidence type="ECO:0000313" key="9">
    <source>
        <dbReference type="EMBL" id="TKA63542.1"/>
    </source>
</evidence>
<dbReference type="PRINTS" id="PR00741">
    <property type="entry name" value="GLHYDRLASE29"/>
</dbReference>
<reference evidence="9 10" key="1">
    <citation type="submission" date="2017-03" db="EMBL/GenBank/DDBJ databases">
        <title>Genomes of endolithic fungi from Antarctica.</title>
        <authorList>
            <person name="Coleine C."/>
            <person name="Masonjones S."/>
            <person name="Stajich J.E."/>
        </authorList>
    </citation>
    <scope>NUCLEOTIDE SEQUENCE [LARGE SCALE GENOMIC DNA]</scope>
    <source>
        <strain evidence="9 10">CCFEE 5184</strain>
    </source>
</reference>
<dbReference type="SUPFAM" id="SSF51445">
    <property type="entry name" value="(Trans)glycosidases"/>
    <property type="match status" value="1"/>
</dbReference>
<dbReference type="GO" id="GO:0016139">
    <property type="term" value="P:glycoside catabolic process"/>
    <property type="evidence" value="ECO:0007669"/>
    <property type="project" value="TreeGrafter"/>
</dbReference>
<feature type="chain" id="PRO_5020637801" description="alpha-L-fucosidase" evidence="7">
    <location>
        <begin position="17"/>
        <end position="848"/>
    </location>
</feature>
<name>A0A4U0WKC3_9PEZI</name>
<accession>A0A4U0WKC3</accession>
<feature type="signal peptide" evidence="7">
    <location>
        <begin position="1"/>
        <end position="16"/>
    </location>
</feature>
<comment type="function">
    <text evidence="1">Alpha-L-fucosidase is responsible for hydrolyzing the alpha-1,6-linked fucose joined to the reducing-end N-acetylglucosamine of the carbohydrate moieties of glycoproteins.</text>
</comment>
<evidence type="ECO:0000313" key="10">
    <source>
        <dbReference type="Proteomes" id="UP000309340"/>
    </source>
</evidence>
<dbReference type="PANTHER" id="PTHR10030">
    <property type="entry name" value="ALPHA-L-FUCOSIDASE"/>
    <property type="match status" value="1"/>
</dbReference>
<keyword evidence="4 7" id="KW-0732">Signal</keyword>
<dbReference type="STRING" id="329884.A0A4U0WKC3"/>
<dbReference type="OrthoDB" id="6039950at2759"/>